<sequence length="38" mass="4104">MVPFWIEASLESLPQTIVLVMGALVALFTLFTVGRPGV</sequence>
<evidence type="ECO:0000313" key="2">
    <source>
        <dbReference type="EMBL" id="QDU44126.1"/>
    </source>
</evidence>
<keyword evidence="3" id="KW-1185">Reference proteome</keyword>
<keyword evidence="1" id="KW-0812">Transmembrane</keyword>
<dbReference type="KEGG" id="sdyn:Mal52_26040"/>
<protein>
    <submittedName>
        <fullName evidence="2">Uncharacterized protein</fullName>
    </submittedName>
</protein>
<proteinExistence type="predicted"/>
<gene>
    <name evidence="2" type="ORF">Mal52_26040</name>
</gene>
<name>A0A517ZNS0_9PLAN</name>
<evidence type="ECO:0000256" key="1">
    <source>
        <dbReference type="SAM" id="Phobius"/>
    </source>
</evidence>
<dbReference type="Proteomes" id="UP000319383">
    <property type="component" value="Chromosome"/>
</dbReference>
<keyword evidence="1" id="KW-1133">Transmembrane helix</keyword>
<reference evidence="2 3" key="1">
    <citation type="submission" date="2019-02" db="EMBL/GenBank/DDBJ databases">
        <title>Deep-cultivation of Planctomycetes and their phenomic and genomic characterization uncovers novel biology.</title>
        <authorList>
            <person name="Wiegand S."/>
            <person name="Jogler M."/>
            <person name="Boedeker C."/>
            <person name="Pinto D."/>
            <person name="Vollmers J."/>
            <person name="Rivas-Marin E."/>
            <person name="Kohn T."/>
            <person name="Peeters S.H."/>
            <person name="Heuer A."/>
            <person name="Rast P."/>
            <person name="Oberbeckmann S."/>
            <person name="Bunk B."/>
            <person name="Jeske O."/>
            <person name="Meyerdierks A."/>
            <person name="Storesund J.E."/>
            <person name="Kallscheuer N."/>
            <person name="Luecker S."/>
            <person name="Lage O.M."/>
            <person name="Pohl T."/>
            <person name="Merkel B.J."/>
            <person name="Hornburger P."/>
            <person name="Mueller R.-W."/>
            <person name="Bruemmer F."/>
            <person name="Labrenz M."/>
            <person name="Spormann A.M."/>
            <person name="Op den Camp H."/>
            <person name="Overmann J."/>
            <person name="Amann R."/>
            <person name="Jetten M.S.M."/>
            <person name="Mascher T."/>
            <person name="Medema M.H."/>
            <person name="Devos D.P."/>
            <person name="Kaster A.-K."/>
            <person name="Ovreas L."/>
            <person name="Rohde M."/>
            <person name="Galperin M.Y."/>
            <person name="Jogler C."/>
        </authorList>
    </citation>
    <scope>NUCLEOTIDE SEQUENCE [LARGE SCALE GENOMIC DNA]</scope>
    <source>
        <strain evidence="2 3">Mal52</strain>
    </source>
</reference>
<dbReference type="AlphaFoldDB" id="A0A517ZNS0"/>
<accession>A0A517ZNS0</accession>
<organism evidence="2 3">
    <name type="scientific">Symmachiella dynata</name>
    <dbReference type="NCBI Taxonomy" id="2527995"/>
    <lineage>
        <taxon>Bacteria</taxon>
        <taxon>Pseudomonadati</taxon>
        <taxon>Planctomycetota</taxon>
        <taxon>Planctomycetia</taxon>
        <taxon>Planctomycetales</taxon>
        <taxon>Planctomycetaceae</taxon>
        <taxon>Symmachiella</taxon>
    </lineage>
</organism>
<evidence type="ECO:0000313" key="3">
    <source>
        <dbReference type="Proteomes" id="UP000319383"/>
    </source>
</evidence>
<dbReference type="EMBL" id="CP036276">
    <property type="protein sequence ID" value="QDU44126.1"/>
    <property type="molecule type" value="Genomic_DNA"/>
</dbReference>
<feature type="transmembrane region" description="Helical" evidence="1">
    <location>
        <begin position="12"/>
        <end position="33"/>
    </location>
</feature>
<keyword evidence="1" id="KW-0472">Membrane</keyword>